<feature type="binding site" evidence="10">
    <location>
        <begin position="114"/>
        <end position="117"/>
    </location>
    <ligand>
        <name>GTP</name>
        <dbReference type="ChEBI" id="CHEBI:37565"/>
    </ligand>
</feature>
<proteinExistence type="inferred from homology"/>
<keyword evidence="14" id="KW-1185">Reference proteome</keyword>
<evidence type="ECO:0000256" key="10">
    <source>
        <dbReference type="HAMAP-Rule" id="MF_01820"/>
    </source>
</evidence>
<dbReference type="EC" id="3.6.1.-" evidence="10"/>
<feature type="domain" description="EngC GTPase" evidence="11">
    <location>
        <begin position="74"/>
        <end position="221"/>
    </location>
</feature>
<name>A0A939BNH8_9FIRM</name>
<keyword evidence="1 10" id="KW-0963">Cytoplasm</keyword>
<evidence type="ECO:0000256" key="5">
    <source>
        <dbReference type="ARBA" id="ARBA00022741"/>
    </source>
</evidence>
<feature type="binding site" evidence="10">
    <location>
        <position position="252"/>
    </location>
    <ligand>
        <name>Zn(2+)</name>
        <dbReference type="ChEBI" id="CHEBI:29105"/>
    </ligand>
</feature>
<protein>
    <recommendedName>
        <fullName evidence="10">Small ribosomal subunit biogenesis GTPase RsgA</fullName>
        <ecNumber evidence="10">3.6.1.-</ecNumber>
    </recommendedName>
</protein>
<dbReference type="NCBIfam" id="TIGR00157">
    <property type="entry name" value="ribosome small subunit-dependent GTPase A"/>
    <property type="match status" value="1"/>
</dbReference>
<dbReference type="Pfam" id="PF16745">
    <property type="entry name" value="RsgA_N"/>
    <property type="match status" value="1"/>
</dbReference>
<evidence type="ECO:0000256" key="6">
    <source>
        <dbReference type="ARBA" id="ARBA00022801"/>
    </source>
</evidence>
<dbReference type="PANTHER" id="PTHR32120">
    <property type="entry name" value="SMALL RIBOSOMAL SUBUNIT BIOGENESIS GTPASE RSGA"/>
    <property type="match status" value="1"/>
</dbReference>
<sequence length="296" mass="33923">MKQGRVVRTYGGYFFVYDFETEEVYRCKIRGRLKQNDIEVIVGDKVEFQELDEGEGIIEDRLERKNRLFRPLISNVDQVVVTTAIREPDLHFKLLDKLLVLAHAADLEVVLCINKVDIPGLKVTKDEVGFYEDIGYQVIYTSATEGEGITELKDALKDKISVFAGPSGAGKSSLLNAIQPDLELQTDNVSDKIKRGKHTTRYVKLLELEHGGWVADTPGFSRLDISFIKPRNLQYFFAEFKEHLDGCKFNSCSHSHEPQCKVKTAVEDGVINEQRYQSYLQLLEELKENAKEDWRR</sequence>
<dbReference type="PANTHER" id="PTHR32120:SF11">
    <property type="entry name" value="SMALL RIBOSOMAL SUBUNIT BIOGENESIS GTPASE RSGA 1, MITOCHONDRIAL-RELATED"/>
    <property type="match status" value="1"/>
</dbReference>
<dbReference type="EMBL" id="JAFBDQ010000001">
    <property type="protein sequence ID" value="MBM7555517.1"/>
    <property type="molecule type" value="Genomic_DNA"/>
</dbReference>
<feature type="binding site" evidence="10">
    <location>
        <position position="260"/>
    </location>
    <ligand>
        <name>Zn(2+)</name>
        <dbReference type="ChEBI" id="CHEBI:29105"/>
    </ligand>
</feature>
<comment type="function">
    <text evidence="10">One of several proteins that assist in the late maturation steps of the functional core of the 30S ribosomal subunit. Helps release RbfA from mature subunits. May play a role in the assembly of ribosomal proteins into the subunit. Circularly permuted GTPase that catalyzes slow GTP hydrolysis, GTPase activity is stimulated by the 30S ribosomal subunit.</text>
</comment>
<dbReference type="GO" id="GO:0005737">
    <property type="term" value="C:cytoplasm"/>
    <property type="evidence" value="ECO:0007669"/>
    <property type="project" value="UniProtKB-SubCell"/>
</dbReference>
<dbReference type="InterPro" id="IPR010914">
    <property type="entry name" value="RsgA_GTPase_dom"/>
</dbReference>
<dbReference type="InterPro" id="IPR027417">
    <property type="entry name" value="P-loop_NTPase"/>
</dbReference>
<feature type="binding site" evidence="10">
    <location>
        <begin position="165"/>
        <end position="173"/>
    </location>
    <ligand>
        <name>GTP</name>
        <dbReference type="ChEBI" id="CHEBI:37565"/>
    </ligand>
</feature>
<evidence type="ECO:0000313" key="13">
    <source>
        <dbReference type="EMBL" id="MBM7555517.1"/>
    </source>
</evidence>
<dbReference type="InterPro" id="IPR031944">
    <property type="entry name" value="RsgA_N"/>
</dbReference>
<keyword evidence="6 10" id="KW-0378">Hydrolase</keyword>
<evidence type="ECO:0000256" key="1">
    <source>
        <dbReference type="ARBA" id="ARBA00022490"/>
    </source>
</evidence>
<dbReference type="CDD" id="cd04466">
    <property type="entry name" value="S1_YloQ_GTPase"/>
    <property type="match status" value="1"/>
</dbReference>
<dbReference type="PROSITE" id="PS51721">
    <property type="entry name" value="G_CP"/>
    <property type="match status" value="1"/>
</dbReference>
<dbReference type="HAMAP" id="MF_01820">
    <property type="entry name" value="GTPase_RsgA"/>
    <property type="match status" value="1"/>
</dbReference>
<organism evidence="13 14">
    <name type="scientific">Halanaerobacter jeridensis</name>
    <dbReference type="NCBI Taxonomy" id="706427"/>
    <lineage>
        <taxon>Bacteria</taxon>
        <taxon>Bacillati</taxon>
        <taxon>Bacillota</taxon>
        <taxon>Clostridia</taxon>
        <taxon>Halanaerobiales</taxon>
        <taxon>Halobacteroidaceae</taxon>
        <taxon>Halanaerobacter</taxon>
    </lineage>
</organism>
<evidence type="ECO:0000259" key="11">
    <source>
        <dbReference type="PROSITE" id="PS50936"/>
    </source>
</evidence>
<evidence type="ECO:0000256" key="8">
    <source>
        <dbReference type="ARBA" id="ARBA00022884"/>
    </source>
</evidence>
<feature type="binding site" evidence="10">
    <location>
        <position position="247"/>
    </location>
    <ligand>
        <name>Zn(2+)</name>
        <dbReference type="ChEBI" id="CHEBI:29105"/>
    </ligand>
</feature>
<feature type="domain" description="CP-type G" evidence="12">
    <location>
        <begin position="65"/>
        <end position="223"/>
    </location>
</feature>
<dbReference type="InterPro" id="IPR012340">
    <property type="entry name" value="NA-bd_OB-fold"/>
</dbReference>
<feature type="binding site" evidence="10">
    <location>
        <position position="254"/>
    </location>
    <ligand>
        <name>Zn(2+)</name>
        <dbReference type="ChEBI" id="CHEBI:29105"/>
    </ligand>
</feature>
<dbReference type="PROSITE" id="PS50936">
    <property type="entry name" value="ENGC_GTPASE"/>
    <property type="match status" value="1"/>
</dbReference>
<keyword evidence="3 10" id="KW-0479">Metal-binding</keyword>
<dbReference type="Proteomes" id="UP000774000">
    <property type="component" value="Unassembled WGS sequence"/>
</dbReference>
<gene>
    <name evidence="10" type="primary">rsgA</name>
    <name evidence="13" type="ORF">JOC47_000341</name>
</gene>
<comment type="subunit">
    <text evidence="10">Monomer. Associates with 30S ribosomal subunit, binds 16S rRNA.</text>
</comment>
<evidence type="ECO:0000313" key="14">
    <source>
        <dbReference type="Proteomes" id="UP000774000"/>
    </source>
</evidence>
<keyword evidence="9 10" id="KW-0342">GTP-binding</keyword>
<evidence type="ECO:0000256" key="2">
    <source>
        <dbReference type="ARBA" id="ARBA00022517"/>
    </source>
</evidence>
<dbReference type="GO" id="GO:0042274">
    <property type="term" value="P:ribosomal small subunit biogenesis"/>
    <property type="evidence" value="ECO:0007669"/>
    <property type="project" value="UniProtKB-UniRule"/>
</dbReference>
<reference evidence="13" key="1">
    <citation type="submission" date="2021-01" db="EMBL/GenBank/DDBJ databases">
        <title>Genomic Encyclopedia of Type Strains, Phase IV (KMG-IV): sequencing the most valuable type-strain genomes for metagenomic binning, comparative biology and taxonomic classification.</title>
        <authorList>
            <person name="Goeker M."/>
        </authorList>
    </citation>
    <scope>NUCLEOTIDE SEQUENCE</scope>
    <source>
        <strain evidence="13">DSM 23230</strain>
    </source>
</reference>
<accession>A0A939BNH8</accession>
<dbReference type="InterPro" id="IPR030378">
    <property type="entry name" value="G_CP_dom"/>
</dbReference>
<evidence type="ECO:0000256" key="3">
    <source>
        <dbReference type="ARBA" id="ARBA00022723"/>
    </source>
</evidence>
<dbReference type="GO" id="GO:0003924">
    <property type="term" value="F:GTPase activity"/>
    <property type="evidence" value="ECO:0007669"/>
    <property type="project" value="UniProtKB-UniRule"/>
</dbReference>
<dbReference type="Pfam" id="PF03193">
    <property type="entry name" value="RsgA_GTPase"/>
    <property type="match status" value="1"/>
</dbReference>
<dbReference type="InterPro" id="IPR004881">
    <property type="entry name" value="Ribosome_biogen_GTPase_RsgA"/>
</dbReference>
<comment type="subcellular location">
    <subcellularLocation>
        <location evidence="10">Cytoplasm</location>
    </subcellularLocation>
</comment>
<evidence type="ECO:0000256" key="9">
    <source>
        <dbReference type="ARBA" id="ARBA00023134"/>
    </source>
</evidence>
<dbReference type="GO" id="GO:0046872">
    <property type="term" value="F:metal ion binding"/>
    <property type="evidence" value="ECO:0007669"/>
    <property type="project" value="UniProtKB-KW"/>
</dbReference>
<dbReference type="Gene3D" id="1.10.40.50">
    <property type="entry name" value="Probable gtpase engc, domain 3"/>
    <property type="match status" value="1"/>
</dbReference>
<keyword evidence="8 10" id="KW-0694">RNA-binding</keyword>
<comment type="similarity">
    <text evidence="10">Belongs to the TRAFAC class YlqF/YawG GTPase family. RsgA subfamily.</text>
</comment>
<keyword evidence="7 10" id="KW-0862">Zinc</keyword>
<keyword evidence="2 10" id="KW-0690">Ribosome biogenesis</keyword>
<dbReference type="AlphaFoldDB" id="A0A939BNH8"/>
<dbReference type="SUPFAM" id="SSF52540">
    <property type="entry name" value="P-loop containing nucleoside triphosphate hydrolases"/>
    <property type="match status" value="1"/>
</dbReference>
<dbReference type="Gene3D" id="3.40.50.300">
    <property type="entry name" value="P-loop containing nucleotide triphosphate hydrolases"/>
    <property type="match status" value="1"/>
</dbReference>
<dbReference type="SUPFAM" id="SSF50249">
    <property type="entry name" value="Nucleic acid-binding proteins"/>
    <property type="match status" value="1"/>
</dbReference>
<dbReference type="RefSeq" id="WP_204700223.1">
    <property type="nucleotide sequence ID" value="NZ_JAFBDQ010000001.1"/>
</dbReference>
<comment type="caution">
    <text evidence="13">The sequence shown here is derived from an EMBL/GenBank/DDBJ whole genome shotgun (WGS) entry which is preliminary data.</text>
</comment>
<evidence type="ECO:0000256" key="4">
    <source>
        <dbReference type="ARBA" id="ARBA00022730"/>
    </source>
</evidence>
<dbReference type="Gene3D" id="2.40.50.140">
    <property type="entry name" value="Nucleic acid-binding proteins"/>
    <property type="match status" value="1"/>
</dbReference>
<dbReference type="CDD" id="cd01854">
    <property type="entry name" value="YjeQ_EngC"/>
    <property type="match status" value="1"/>
</dbReference>
<evidence type="ECO:0000256" key="7">
    <source>
        <dbReference type="ARBA" id="ARBA00022833"/>
    </source>
</evidence>
<dbReference type="GO" id="GO:0005525">
    <property type="term" value="F:GTP binding"/>
    <property type="evidence" value="ECO:0007669"/>
    <property type="project" value="UniProtKB-UniRule"/>
</dbReference>
<comment type="cofactor">
    <cofactor evidence="10">
        <name>Zn(2+)</name>
        <dbReference type="ChEBI" id="CHEBI:29105"/>
    </cofactor>
    <text evidence="10">Binds 1 zinc ion per subunit.</text>
</comment>
<keyword evidence="4 10" id="KW-0699">rRNA-binding</keyword>
<dbReference type="GO" id="GO:0019843">
    <property type="term" value="F:rRNA binding"/>
    <property type="evidence" value="ECO:0007669"/>
    <property type="project" value="UniProtKB-KW"/>
</dbReference>
<evidence type="ECO:0000259" key="12">
    <source>
        <dbReference type="PROSITE" id="PS51721"/>
    </source>
</evidence>
<keyword evidence="5 10" id="KW-0547">Nucleotide-binding</keyword>